<reference evidence="2" key="1">
    <citation type="submission" date="2019-12" db="EMBL/GenBank/DDBJ databases">
        <title>Clostridiaceae gen. nov. sp. nov., isolated from sediment in Xinjiang, China.</title>
        <authorList>
            <person name="Zhang R."/>
        </authorList>
    </citation>
    <scope>NUCLEOTIDE SEQUENCE</scope>
    <source>
        <strain evidence="2">D2Q-11</strain>
    </source>
</reference>
<dbReference type="EMBL" id="WSFT01000034">
    <property type="protein sequence ID" value="MBS4538469.1"/>
    <property type="molecule type" value="Genomic_DNA"/>
</dbReference>
<sequence>MSYIFKPMRIQEAEEIVNWHYAGDYSFYDMKSDKEDLDEFLEPSNWEDTYFTVYKDKELIGFFSFNRMVDETVEIGLGIKPSLTGKGLGYEFIISGLEFAKNRYNTDKFSLAVATFNQRAIKAYKKIGFEPNGTFIQKTNGGEYEFLRMKRES</sequence>
<dbReference type="GO" id="GO:0016747">
    <property type="term" value="F:acyltransferase activity, transferring groups other than amino-acyl groups"/>
    <property type="evidence" value="ECO:0007669"/>
    <property type="project" value="InterPro"/>
</dbReference>
<dbReference type="PANTHER" id="PTHR43415:SF3">
    <property type="entry name" value="GNAT-FAMILY ACETYLTRANSFERASE"/>
    <property type="match status" value="1"/>
</dbReference>
<dbReference type="Pfam" id="PF13302">
    <property type="entry name" value="Acetyltransf_3"/>
    <property type="match status" value="1"/>
</dbReference>
<dbReference type="InterPro" id="IPR000182">
    <property type="entry name" value="GNAT_dom"/>
</dbReference>
<protein>
    <submittedName>
        <fullName evidence="2">GNAT family N-acetyltransferase</fullName>
    </submittedName>
</protein>
<dbReference type="InterPro" id="IPR016181">
    <property type="entry name" value="Acyl_CoA_acyltransferase"/>
</dbReference>
<dbReference type="PROSITE" id="PS51186">
    <property type="entry name" value="GNAT"/>
    <property type="match status" value="1"/>
</dbReference>
<organism evidence="2 3">
    <name type="scientific">Anaeromonas frigoriresistens</name>
    <dbReference type="NCBI Taxonomy" id="2683708"/>
    <lineage>
        <taxon>Bacteria</taxon>
        <taxon>Bacillati</taxon>
        <taxon>Bacillota</taxon>
        <taxon>Tissierellia</taxon>
        <taxon>Tissierellales</taxon>
        <taxon>Thermohalobacteraceae</taxon>
        <taxon>Anaeromonas</taxon>
    </lineage>
</organism>
<dbReference type="SUPFAM" id="SSF55729">
    <property type="entry name" value="Acyl-CoA N-acyltransferases (Nat)"/>
    <property type="match status" value="1"/>
</dbReference>
<proteinExistence type="predicted"/>
<comment type="caution">
    <text evidence="2">The sequence shown here is derived from an EMBL/GenBank/DDBJ whole genome shotgun (WGS) entry which is preliminary data.</text>
</comment>
<dbReference type="Proteomes" id="UP000724672">
    <property type="component" value="Unassembled WGS sequence"/>
</dbReference>
<dbReference type="PANTHER" id="PTHR43415">
    <property type="entry name" value="SPERMIDINE N(1)-ACETYLTRANSFERASE"/>
    <property type="match status" value="1"/>
</dbReference>
<keyword evidence="3" id="KW-1185">Reference proteome</keyword>
<evidence type="ECO:0000313" key="3">
    <source>
        <dbReference type="Proteomes" id="UP000724672"/>
    </source>
</evidence>
<evidence type="ECO:0000313" key="2">
    <source>
        <dbReference type="EMBL" id="MBS4538469.1"/>
    </source>
</evidence>
<feature type="domain" description="N-acetyltransferase" evidence="1">
    <location>
        <begin position="3"/>
        <end position="150"/>
    </location>
</feature>
<evidence type="ECO:0000259" key="1">
    <source>
        <dbReference type="PROSITE" id="PS51186"/>
    </source>
</evidence>
<name>A0A942USM2_9FIRM</name>
<accession>A0A942USM2</accession>
<dbReference type="Gene3D" id="3.40.630.30">
    <property type="match status" value="1"/>
</dbReference>
<dbReference type="AlphaFoldDB" id="A0A942USM2"/>
<gene>
    <name evidence="2" type="ORF">GOQ27_08330</name>
</gene>
<dbReference type="RefSeq" id="WP_203366396.1">
    <property type="nucleotide sequence ID" value="NZ_WSFT01000034.1"/>
</dbReference>